<reference evidence="1 2" key="1">
    <citation type="submission" date="2023-05" db="EMBL/GenBank/DDBJ databases">
        <title>Adaptations of aquatic viruses from atmosphere-close ecosystems of the Central Arctic Ocean.</title>
        <authorList>
            <person name="Rahlff J."/>
            <person name="Holmfeldt K."/>
        </authorList>
    </citation>
    <scope>NUCLEOTIDE SEQUENCE [LARGE SCALE GENOMIC DNA]</scope>
    <source>
        <strain evidence="1 2">Arc14</strain>
    </source>
</reference>
<dbReference type="RefSeq" id="WP_371572087.1">
    <property type="nucleotide sequence ID" value="NZ_JASMRN010000019.1"/>
</dbReference>
<accession>A0ABV4KGC6</accession>
<comment type="caution">
    <text evidence="1">The sequence shown here is derived from an EMBL/GenBank/DDBJ whole genome shotgun (WGS) entry which is preliminary data.</text>
</comment>
<organism evidence="1 2">
    <name type="scientific">Flavobacterium frigidarium</name>
    <dbReference type="NCBI Taxonomy" id="99286"/>
    <lineage>
        <taxon>Bacteria</taxon>
        <taxon>Pseudomonadati</taxon>
        <taxon>Bacteroidota</taxon>
        <taxon>Flavobacteriia</taxon>
        <taxon>Flavobacteriales</taxon>
        <taxon>Flavobacteriaceae</taxon>
        <taxon>Flavobacterium</taxon>
    </lineage>
</organism>
<evidence type="ECO:0000313" key="1">
    <source>
        <dbReference type="EMBL" id="MEZ7516719.1"/>
    </source>
</evidence>
<proteinExistence type="predicted"/>
<protein>
    <submittedName>
        <fullName evidence="1">Uncharacterized protein</fullName>
    </submittedName>
</protein>
<dbReference type="Proteomes" id="UP001568894">
    <property type="component" value="Unassembled WGS sequence"/>
</dbReference>
<gene>
    <name evidence="1" type="ORF">QO192_15680</name>
</gene>
<evidence type="ECO:0000313" key="2">
    <source>
        <dbReference type="Proteomes" id="UP001568894"/>
    </source>
</evidence>
<keyword evidence="2" id="KW-1185">Reference proteome</keyword>
<dbReference type="EMBL" id="JASMRN010000019">
    <property type="protein sequence ID" value="MEZ7516719.1"/>
    <property type="molecule type" value="Genomic_DNA"/>
</dbReference>
<sequence length="175" mass="20292">MDGYKSFSENFISYLNALSENKQIELLYTAIENELDQKVTEYLVKVVQELNLFNFERTLTLLNNTALEKKKIGLKIATFDKSFYNKTDIENLYLIKEFISNNFKQRGQITSKKQLLSSKEKEVWNCECGNNSVEIGKYCGVCFNDIAGFKKGEVRAIDVEDLLDQKIILINNFLR</sequence>
<name>A0ABV4KGC6_9FLAO</name>